<feature type="non-terminal residue" evidence="3">
    <location>
        <position position="1"/>
    </location>
</feature>
<dbReference type="Proteomes" id="UP000749646">
    <property type="component" value="Unassembled WGS sequence"/>
</dbReference>
<keyword evidence="4" id="KW-1185">Reference proteome</keyword>
<sequence>MSMGLIIFYGMVGIATVVCYVNAKIVFRPLTGVQVQDLRNQIIDKGVLTERQLTRLERWEEYHGSVPMGDATLTGVQDWRQLSWIEMEMYARPSVGFYLCHQLIMLATCMWVCIYLFIPLVLHHRHGPVGRPVDGDMMAVGVWYLSSLMTLAAAYAILNVVYCVDNEFIFEQQAQALDLCMRITIGPIFFLPAPPFLLRFYRERFRKMRCNNGSGGRNGSANRTGGSGTNHFNGSFTTNSAVGNTSPEATQVESRIGTTGNSSMTRCSHDINSDANHKHQESTSPPLNHGRFKVFTSNDRSTSAESSRVLNKDFECESYHDGHGDSLQLYSSTLNSVTLDINDDAKEKKMSYPFDPLQNEELLQYPKPVLTEQHLRATKNEVTSGWKDMERMLKRFDHSKEGSSQASGSGVDMILHTRDTSKADDQLDAVTGSTGWEVGGYGSQEPGAPSKPLSTDDDKQTPSNETPTPSNETPTPSNETPSPFEHLTGLQRQLAEHSSALLPKVLAYQAYHEDLATAEPFDHKLKPINPYDLSARQDSGEAHVVDMAGASGRADDNIANGLHEAEPKSPIHLVDPTHWLPPRTWNKPEETYNSTTTSASGSNVASSGSNVASSGKAREHKSKDGLIAAFKALNSKDKGSHAKE</sequence>
<dbReference type="EMBL" id="JAAAHW010007457">
    <property type="protein sequence ID" value="KAF9948177.1"/>
    <property type="molecule type" value="Genomic_DNA"/>
</dbReference>
<feature type="compositionally biased region" description="Basic and acidic residues" evidence="1">
    <location>
        <begin position="267"/>
        <end position="281"/>
    </location>
</feature>
<feature type="transmembrane region" description="Helical" evidence="2">
    <location>
        <begin position="6"/>
        <end position="23"/>
    </location>
</feature>
<organism evidence="3 4">
    <name type="scientific">Modicella reniformis</name>
    <dbReference type="NCBI Taxonomy" id="1440133"/>
    <lineage>
        <taxon>Eukaryota</taxon>
        <taxon>Fungi</taxon>
        <taxon>Fungi incertae sedis</taxon>
        <taxon>Mucoromycota</taxon>
        <taxon>Mortierellomycotina</taxon>
        <taxon>Mortierellomycetes</taxon>
        <taxon>Mortierellales</taxon>
        <taxon>Mortierellaceae</taxon>
        <taxon>Modicella</taxon>
    </lineage>
</organism>
<dbReference type="AlphaFoldDB" id="A0A9P6IW01"/>
<reference evidence="3" key="1">
    <citation type="journal article" date="2020" name="Fungal Divers.">
        <title>Resolving the Mortierellaceae phylogeny through synthesis of multi-gene phylogenetics and phylogenomics.</title>
        <authorList>
            <person name="Vandepol N."/>
            <person name="Liber J."/>
            <person name="Desiro A."/>
            <person name="Na H."/>
            <person name="Kennedy M."/>
            <person name="Barry K."/>
            <person name="Grigoriev I.V."/>
            <person name="Miller A.N."/>
            <person name="O'Donnell K."/>
            <person name="Stajich J.E."/>
            <person name="Bonito G."/>
        </authorList>
    </citation>
    <scope>NUCLEOTIDE SEQUENCE</scope>
    <source>
        <strain evidence="3">MES-2147</strain>
    </source>
</reference>
<feature type="compositionally biased region" description="Polar residues" evidence="1">
    <location>
        <begin position="231"/>
        <end position="266"/>
    </location>
</feature>
<feature type="region of interest" description="Disordered" evidence="1">
    <location>
        <begin position="419"/>
        <end position="485"/>
    </location>
</feature>
<evidence type="ECO:0000313" key="3">
    <source>
        <dbReference type="EMBL" id="KAF9948177.1"/>
    </source>
</evidence>
<feature type="compositionally biased region" description="Low complexity" evidence="1">
    <location>
        <begin position="461"/>
        <end position="483"/>
    </location>
</feature>
<feature type="compositionally biased region" description="Low complexity" evidence="1">
    <location>
        <begin position="593"/>
        <end position="615"/>
    </location>
</feature>
<comment type="caution">
    <text evidence="3">The sequence shown here is derived from an EMBL/GenBank/DDBJ whole genome shotgun (WGS) entry which is preliminary data.</text>
</comment>
<feature type="region of interest" description="Disordered" evidence="1">
    <location>
        <begin position="211"/>
        <end position="292"/>
    </location>
</feature>
<evidence type="ECO:0000256" key="1">
    <source>
        <dbReference type="SAM" id="MobiDB-lite"/>
    </source>
</evidence>
<feature type="transmembrane region" description="Helical" evidence="2">
    <location>
        <begin position="176"/>
        <end position="201"/>
    </location>
</feature>
<evidence type="ECO:0000256" key="2">
    <source>
        <dbReference type="SAM" id="Phobius"/>
    </source>
</evidence>
<accession>A0A9P6IW01</accession>
<dbReference type="OrthoDB" id="2407272at2759"/>
<gene>
    <name evidence="3" type="ORF">BGZ65_008245</name>
</gene>
<proteinExistence type="predicted"/>
<keyword evidence="2" id="KW-0812">Transmembrane</keyword>
<feature type="transmembrane region" description="Helical" evidence="2">
    <location>
        <begin position="95"/>
        <end position="122"/>
    </location>
</feature>
<feature type="region of interest" description="Disordered" evidence="1">
    <location>
        <begin position="584"/>
        <end position="623"/>
    </location>
</feature>
<keyword evidence="2" id="KW-1133">Transmembrane helix</keyword>
<feature type="transmembrane region" description="Helical" evidence="2">
    <location>
        <begin position="142"/>
        <end position="164"/>
    </location>
</feature>
<keyword evidence="2" id="KW-0472">Membrane</keyword>
<protein>
    <submittedName>
        <fullName evidence="3">Uncharacterized protein</fullName>
    </submittedName>
</protein>
<evidence type="ECO:0000313" key="4">
    <source>
        <dbReference type="Proteomes" id="UP000749646"/>
    </source>
</evidence>
<name>A0A9P6IW01_9FUNG</name>